<feature type="compositionally biased region" description="Basic residues" evidence="1">
    <location>
        <begin position="12"/>
        <end position="21"/>
    </location>
</feature>
<sequence length="161" mass="18803">MLSMFSKLLRQGRNHLRRRSKSPPSFKSAENQLRGRRSRKPSQSFHHSQLGTVSQMNLQSRVKLHQIIRGLKKRVQLELDLIQPMTDQEEGEYCHLQFLMTMLNRLQMGLTLNLTWAALVTQDICTTERERSQFNQALNLLKEMIPPDLWQIVTGTLEMTS</sequence>
<name>A0A9N6YJW9_9MONO</name>
<dbReference type="InterPro" id="IPR031812">
    <property type="entry name" value="C_Hendra"/>
</dbReference>
<feature type="compositionally biased region" description="Polar residues" evidence="1">
    <location>
        <begin position="41"/>
        <end position="50"/>
    </location>
</feature>
<evidence type="ECO:0000256" key="1">
    <source>
        <dbReference type="SAM" id="MobiDB-lite"/>
    </source>
</evidence>
<feature type="region of interest" description="Disordered" evidence="1">
    <location>
        <begin position="12"/>
        <end position="50"/>
    </location>
</feature>
<accession>A0A9N6YJW9</accession>
<protein>
    <submittedName>
        <fullName evidence="2">C protein</fullName>
    </submittedName>
</protein>
<evidence type="ECO:0000313" key="2">
    <source>
        <dbReference type="EMBL" id="DAZ91184.1"/>
    </source>
</evidence>
<reference evidence="2" key="2">
    <citation type="submission" date="2022-03" db="EMBL/GenBank/DDBJ databases">
        <authorList>
            <person name="Debat H.J."/>
        </authorList>
    </citation>
    <scope>NUCLEOTIDE SEQUENCE</scope>
    <source>
        <strain evidence="2">GD1411</strain>
    </source>
</reference>
<dbReference type="EMBL" id="BK061230">
    <property type="protein sequence ID" value="DAZ91184.1"/>
    <property type="molecule type" value="Viral_cRNA"/>
</dbReference>
<reference evidence="2" key="1">
    <citation type="journal article" date="2022" name="Viruses">
        <title>A South American Mouse Morbillivirus Provides Insight into a Clade of Rodent-Borne Morbilliviruses.</title>
        <authorList>
            <person name="Debat H.J."/>
        </authorList>
    </citation>
    <scope>NUCLEOTIDE SEQUENCE</scope>
    <source>
        <strain evidence="2">GD1411</strain>
    </source>
</reference>
<organism evidence="2">
    <name type="scientific">Raton olivaceo morbillivirus</name>
    <dbReference type="NCBI Taxonomy" id="2928189"/>
    <lineage>
        <taxon>Viruses</taxon>
        <taxon>Riboviria</taxon>
        <taxon>Orthornavirae</taxon>
        <taxon>Negarnaviricota</taxon>
        <taxon>Haploviricotina</taxon>
        <taxon>Monjiviricetes</taxon>
        <taxon>Mononegavirales</taxon>
        <taxon>Paramyxoviridae</taxon>
        <taxon>Orthoparamyxovirinae</taxon>
        <taxon>Paramorbillivirus</taxon>
        <taxon>Paramorbillivirus pueyrredonense</taxon>
    </lineage>
</organism>
<dbReference type="Pfam" id="PF16821">
    <property type="entry name" value="C_Hendra"/>
    <property type="match status" value="1"/>
</dbReference>
<proteinExistence type="predicted"/>